<sequence length="41" mass="4585">MHSLSNKEVVPVKQIEKTGGLSKEIRLVNPQKQALVDLENN</sequence>
<reference evidence="1" key="1">
    <citation type="submission" date="2021-06" db="EMBL/GenBank/DDBJ databases">
        <authorList>
            <person name="Kallberg Y."/>
            <person name="Tangrot J."/>
            <person name="Rosling A."/>
        </authorList>
    </citation>
    <scope>NUCLEOTIDE SEQUENCE</scope>
    <source>
        <strain evidence="1">IN212</strain>
    </source>
</reference>
<comment type="caution">
    <text evidence="1">The sequence shown here is derived from an EMBL/GenBank/DDBJ whole genome shotgun (WGS) entry which is preliminary data.</text>
</comment>
<feature type="non-terminal residue" evidence="1">
    <location>
        <position position="41"/>
    </location>
</feature>
<keyword evidence="2" id="KW-1185">Reference proteome</keyword>
<gene>
    <name evidence="1" type="ORF">RFULGI_LOCUS10564</name>
</gene>
<accession>A0A9N9HTG9</accession>
<evidence type="ECO:0000313" key="1">
    <source>
        <dbReference type="EMBL" id="CAG8704767.1"/>
    </source>
</evidence>
<evidence type="ECO:0000313" key="2">
    <source>
        <dbReference type="Proteomes" id="UP000789396"/>
    </source>
</evidence>
<dbReference type="Proteomes" id="UP000789396">
    <property type="component" value="Unassembled WGS sequence"/>
</dbReference>
<dbReference type="EMBL" id="CAJVPZ010021121">
    <property type="protein sequence ID" value="CAG8704767.1"/>
    <property type="molecule type" value="Genomic_DNA"/>
</dbReference>
<name>A0A9N9HTG9_9GLOM</name>
<organism evidence="1 2">
    <name type="scientific">Racocetra fulgida</name>
    <dbReference type="NCBI Taxonomy" id="60492"/>
    <lineage>
        <taxon>Eukaryota</taxon>
        <taxon>Fungi</taxon>
        <taxon>Fungi incertae sedis</taxon>
        <taxon>Mucoromycota</taxon>
        <taxon>Glomeromycotina</taxon>
        <taxon>Glomeromycetes</taxon>
        <taxon>Diversisporales</taxon>
        <taxon>Gigasporaceae</taxon>
        <taxon>Racocetra</taxon>
    </lineage>
</organism>
<protein>
    <submittedName>
        <fullName evidence="1">1440_t:CDS:1</fullName>
    </submittedName>
</protein>
<proteinExistence type="predicted"/>
<dbReference type="AlphaFoldDB" id="A0A9N9HTG9"/>